<evidence type="ECO:0000259" key="1">
    <source>
        <dbReference type="PROSITE" id="PS51208"/>
    </source>
</evidence>
<proteinExistence type="predicted"/>
<dbReference type="Gene3D" id="2.40.128.130">
    <property type="entry name" value="Autotransporter beta-domain"/>
    <property type="match status" value="1"/>
</dbReference>
<evidence type="ECO:0000313" key="2">
    <source>
        <dbReference type="EMBL" id="MEY9453832.1"/>
    </source>
</evidence>
<name>A0ABV4FR35_9BRAD</name>
<protein>
    <submittedName>
        <fullName evidence="2">Uncharacterized protein with beta-barrel porin domain</fullName>
    </submittedName>
</protein>
<dbReference type="InterPro" id="IPR005546">
    <property type="entry name" value="Autotransporte_beta"/>
</dbReference>
<accession>A0ABV4FR35</accession>
<dbReference type="Pfam" id="PF03797">
    <property type="entry name" value="Autotransporter"/>
    <property type="match status" value="1"/>
</dbReference>
<dbReference type="Proteomes" id="UP001565369">
    <property type="component" value="Unassembled WGS sequence"/>
</dbReference>
<feature type="domain" description="Autotransporter" evidence="1">
    <location>
        <begin position="795"/>
        <end position="1079"/>
    </location>
</feature>
<dbReference type="EMBL" id="JBGBZJ010000003">
    <property type="protein sequence ID" value="MEY9453832.1"/>
    <property type="molecule type" value="Genomic_DNA"/>
</dbReference>
<reference evidence="2 3" key="1">
    <citation type="submission" date="2024-07" db="EMBL/GenBank/DDBJ databases">
        <title>Genomic Encyclopedia of Type Strains, Phase V (KMG-V): Genome sequencing to study the core and pangenomes of soil and plant-associated prokaryotes.</title>
        <authorList>
            <person name="Whitman W."/>
        </authorList>
    </citation>
    <scope>NUCLEOTIDE SEQUENCE [LARGE SCALE GENOMIC DNA]</scope>
    <source>
        <strain evidence="2 3">USDA 152</strain>
    </source>
</reference>
<comment type="caution">
    <text evidence="2">The sequence shown here is derived from an EMBL/GenBank/DDBJ whole genome shotgun (WGS) entry which is preliminary data.</text>
</comment>
<organism evidence="2 3">
    <name type="scientific">Bradyrhizobium ottawaense</name>
    <dbReference type="NCBI Taxonomy" id="931866"/>
    <lineage>
        <taxon>Bacteria</taxon>
        <taxon>Pseudomonadati</taxon>
        <taxon>Pseudomonadota</taxon>
        <taxon>Alphaproteobacteria</taxon>
        <taxon>Hyphomicrobiales</taxon>
        <taxon>Nitrobacteraceae</taxon>
        <taxon>Bradyrhizobium</taxon>
    </lineage>
</organism>
<gene>
    <name evidence="2" type="ORF">ABIG07_002780</name>
</gene>
<dbReference type="SMART" id="SM00869">
    <property type="entry name" value="Autotransporter"/>
    <property type="match status" value="1"/>
</dbReference>
<dbReference type="InterPro" id="IPR036709">
    <property type="entry name" value="Autotransporte_beta_dom_sf"/>
</dbReference>
<dbReference type="SUPFAM" id="SSF103515">
    <property type="entry name" value="Autotransporter"/>
    <property type="match status" value="1"/>
</dbReference>
<keyword evidence="3" id="KW-1185">Reference proteome</keyword>
<evidence type="ECO:0000313" key="3">
    <source>
        <dbReference type="Proteomes" id="UP001565369"/>
    </source>
</evidence>
<dbReference type="PROSITE" id="PS51208">
    <property type="entry name" value="AUTOTRANSPORTER"/>
    <property type="match status" value="1"/>
</dbReference>
<sequence>MIRNGSAPLRRGAAAGERPDASSGLRLALLATVASCASWLAQPGSALTGPASCTTVGGAATCSGDQSAGIGAADFDQAAVGTLNVNALTTDIAPASGVAAISYSRGGGSITINTDLSQRTIKTTGITDAVSASTDGDVTINHAGNISSAGGAGIYVTTTGGFFGTTDIRITSSGTIDAYSDGIHARYQGPGGSNGNIVVAHTGDITSRTTYGVFAETRAATVSVTTLGNINAAASGILAAADFGVTVSSTGNITGAVGIAAYSVFGDIAVSQRGDMAVTLDGIYIDNSSASATVVNNGNISAGRNALFIAAGDSISITSRGDLTGRDTGIAATGMGVGVNSVGNIAASHGSGMYIVGQAAVGVTSRGNISATDYGIFALMSNVPGYFATVDSNGDIVSTAGEGIRVQSHGGFASLISRGTVSAFADGIHASAPGDVTVTSIGTVSSASGNAINASGGGNLQVTVSGGVLSGALTGIRLDGGATNTVTIGATAKVAGGLNAVLATTGNDTVNNSGIVIGNVALGGGSNAFNNLAGSVFDSGATVDLGAGNLLSNAGTLAPLGVGTVGTTMLTGDFVQGASGRFVVDVAGHAADRLDVTGTASLGGKVVVDPTARLATTTTYTIASAGNLNGSFTGVDFLTANSFARNARLSYAGNDVLLTLDPGLLSYTLPANASVNVRNVAAGIDAPLISGAALPGGFNPLFALAGTPLMGALTQASGETATGAQQTTFNAMNQFMGTLTDPFLAGRSNPPPAAGATGYAADDGDVLAYAGGRKLNRDPRDAYAAISRKAPPAQTFESRWSVWAAGFGGSQTTDGNAALGSGTATSRIAGAVAGADYWLSPHTVAGFALAGGGTSFSVANGGTGRSDLFQAGAFLRHNAGAAYVTAALAYGWQDVTTDRTITIAGADHLQARFKANAYSARIEGGYRLVAPWIGGAGITPYAAAQFTRFGLPAYTERAITGNDTFALSYASQAATAGRSEFGLRSDKSFAMADGIATLRVRLAWAHNFNPDRSIGATFQALPGSSFVVNGAAQAADAALVTASAEKTWLNGWSAAATFEGEFSSVTRSYAGKGVVQFAW</sequence>